<feature type="active site" description="Nucleophile" evidence="7">
    <location>
        <position position="156"/>
    </location>
</feature>
<protein>
    <submittedName>
        <fullName evidence="10">Murein L,D-transpeptidase YafK</fullName>
    </submittedName>
</protein>
<gene>
    <name evidence="10" type="ORF">ABIE08_004679</name>
</gene>
<evidence type="ECO:0000256" key="3">
    <source>
        <dbReference type="ARBA" id="ARBA00022679"/>
    </source>
</evidence>
<evidence type="ECO:0000256" key="4">
    <source>
        <dbReference type="ARBA" id="ARBA00022960"/>
    </source>
</evidence>
<dbReference type="InterPro" id="IPR005490">
    <property type="entry name" value="LD_TPept_cat_dom"/>
</dbReference>
<comment type="similarity">
    <text evidence="2">Belongs to the YkuD family.</text>
</comment>
<evidence type="ECO:0000256" key="1">
    <source>
        <dbReference type="ARBA" id="ARBA00004752"/>
    </source>
</evidence>
<name>A0ABV2R5Z2_9HYPH</name>
<dbReference type="PANTHER" id="PTHR36699:SF1">
    <property type="entry name" value="L,D-TRANSPEPTIDASE YAFK-RELATED"/>
    <property type="match status" value="1"/>
</dbReference>
<evidence type="ECO:0000256" key="7">
    <source>
        <dbReference type="PROSITE-ProRule" id="PRU01373"/>
    </source>
</evidence>
<feature type="domain" description="L,D-TPase catalytic" evidence="9">
    <location>
        <begin position="56"/>
        <end position="187"/>
    </location>
</feature>
<evidence type="ECO:0000313" key="10">
    <source>
        <dbReference type="EMBL" id="MET4636714.1"/>
    </source>
</evidence>
<sequence length="385" mass="42065">MPGSAFFSRLRKALLFLAVGLALAACQDATPKHLKPLPAKLKAKMEQLNMDPKAPVYIRSFKETSEFEVWKQRRDGTYGLLKTYDICKWSGKLGPKVREGDRQAPEGFYTVKPSQMNPNSRYYLSFNIGFPNAYDAAWNRTGNSLMVHGACSSAGCYSMTDESAGEIYWLARDAFIGGQRSFEVHLYPFRMTAENMAKHRNDPNMPFWQMLKDGNDHFEVTRKPPVVGVCEKRYVFDVDTGGAALNASAACPANMRVPEWLEAAVKAKQSKDQQIFLATAARLESQGQAVASKSVTDAAARQASVEAEAMATGPAAYTPVAIQASTAGNAAALAIDGVPAPEMPLPVPSPIRMTAEPTGDAYAPVPAPVAKRPGFWDKFKKREPS</sequence>
<keyword evidence="11" id="KW-1185">Reference proteome</keyword>
<reference evidence="10 11" key="1">
    <citation type="submission" date="2024-06" db="EMBL/GenBank/DDBJ databases">
        <title>Sorghum-associated microbial communities from plants grown in Nebraska, USA.</title>
        <authorList>
            <person name="Schachtman D."/>
        </authorList>
    </citation>
    <scope>NUCLEOTIDE SEQUENCE [LARGE SCALE GENOMIC DNA]</scope>
    <source>
        <strain evidence="10 11">3207</strain>
    </source>
</reference>
<dbReference type="EMBL" id="JBEPSM010000006">
    <property type="protein sequence ID" value="MET4636714.1"/>
    <property type="molecule type" value="Genomic_DNA"/>
</dbReference>
<feature type="active site" description="Proton donor/acceptor" evidence="7">
    <location>
        <position position="148"/>
    </location>
</feature>
<evidence type="ECO:0000256" key="2">
    <source>
        <dbReference type="ARBA" id="ARBA00005992"/>
    </source>
</evidence>
<dbReference type="SUPFAM" id="SSF141523">
    <property type="entry name" value="L,D-transpeptidase catalytic domain-like"/>
    <property type="match status" value="1"/>
</dbReference>
<dbReference type="RefSeq" id="WP_354554475.1">
    <property type="nucleotide sequence ID" value="NZ_JBEPSM010000006.1"/>
</dbReference>
<accession>A0ABV2R5Z2</accession>
<keyword evidence="6 7" id="KW-0961">Cell wall biogenesis/degradation</keyword>
<dbReference type="InterPro" id="IPR038063">
    <property type="entry name" value="Transpep_catalytic_dom"/>
</dbReference>
<dbReference type="Proteomes" id="UP001549321">
    <property type="component" value="Unassembled WGS sequence"/>
</dbReference>
<evidence type="ECO:0000256" key="5">
    <source>
        <dbReference type="ARBA" id="ARBA00022984"/>
    </source>
</evidence>
<comment type="pathway">
    <text evidence="1 7">Cell wall biogenesis; peptidoglycan biosynthesis.</text>
</comment>
<comment type="caution">
    <text evidence="10">The sequence shown here is derived from an EMBL/GenBank/DDBJ whole genome shotgun (WGS) entry which is preliminary data.</text>
</comment>
<evidence type="ECO:0000313" key="11">
    <source>
        <dbReference type="Proteomes" id="UP001549321"/>
    </source>
</evidence>
<keyword evidence="5 7" id="KW-0573">Peptidoglycan synthesis</keyword>
<dbReference type="PANTHER" id="PTHR36699">
    <property type="entry name" value="LD-TRANSPEPTIDASE"/>
    <property type="match status" value="1"/>
</dbReference>
<dbReference type="PROSITE" id="PS52029">
    <property type="entry name" value="LD_TPASE"/>
    <property type="match status" value="1"/>
</dbReference>
<evidence type="ECO:0000259" key="9">
    <source>
        <dbReference type="PROSITE" id="PS52029"/>
    </source>
</evidence>
<proteinExistence type="inferred from homology"/>
<feature type="signal peptide" evidence="8">
    <location>
        <begin position="1"/>
        <end position="24"/>
    </location>
</feature>
<evidence type="ECO:0000256" key="6">
    <source>
        <dbReference type="ARBA" id="ARBA00023316"/>
    </source>
</evidence>
<organism evidence="10 11">
    <name type="scientific">Kaistia defluvii</name>
    <dbReference type="NCBI Taxonomy" id="410841"/>
    <lineage>
        <taxon>Bacteria</taxon>
        <taxon>Pseudomonadati</taxon>
        <taxon>Pseudomonadota</taxon>
        <taxon>Alphaproteobacteria</taxon>
        <taxon>Hyphomicrobiales</taxon>
        <taxon>Kaistiaceae</taxon>
        <taxon>Kaistia</taxon>
    </lineage>
</organism>
<evidence type="ECO:0000256" key="8">
    <source>
        <dbReference type="SAM" id="SignalP"/>
    </source>
</evidence>
<keyword evidence="3" id="KW-0808">Transferase</keyword>
<feature type="chain" id="PRO_5047183108" evidence="8">
    <location>
        <begin position="25"/>
        <end position="385"/>
    </location>
</feature>
<keyword evidence="8" id="KW-0732">Signal</keyword>
<keyword evidence="4 7" id="KW-0133">Cell shape</keyword>